<keyword evidence="10" id="KW-1185">Reference proteome</keyword>
<dbReference type="Proteomes" id="UP000318405">
    <property type="component" value="Unassembled WGS sequence"/>
</dbReference>
<comment type="similarity">
    <text evidence="2">Belongs to the EamA transporter family.</text>
</comment>
<feature type="transmembrane region" description="Helical" evidence="8">
    <location>
        <begin position="215"/>
        <end position="232"/>
    </location>
</feature>
<keyword evidence="7 8" id="KW-0472">Membrane</keyword>
<evidence type="ECO:0000256" key="3">
    <source>
        <dbReference type="ARBA" id="ARBA00022448"/>
    </source>
</evidence>
<dbReference type="OrthoDB" id="3250831at2"/>
<feature type="transmembrane region" description="Helical" evidence="8">
    <location>
        <begin position="41"/>
        <end position="58"/>
    </location>
</feature>
<feature type="transmembrane region" description="Helical" evidence="8">
    <location>
        <begin position="79"/>
        <end position="98"/>
    </location>
</feature>
<dbReference type="RefSeq" id="WP_143950740.1">
    <property type="nucleotide sequence ID" value="NZ_BAABMB010000003.1"/>
</dbReference>
<dbReference type="SUPFAM" id="SSF103481">
    <property type="entry name" value="Multidrug resistance efflux transporter EmrE"/>
    <property type="match status" value="2"/>
</dbReference>
<keyword evidence="4" id="KW-1003">Cell membrane</keyword>
<organism evidence="9 10">
    <name type="scientific">Verticiella sediminum</name>
    <dbReference type="NCBI Taxonomy" id="1247510"/>
    <lineage>
        <taxon>Bacteria</taxon>
        <taxon>Pseudomonadati</taxon>
        <taxon>Pseudomonadota</taxon>
        <taxon>Betaproteobacteria</taxon>
        <taxon>Burkholderiales</taxon>
        <taxon>Alcaligenaceae</taxon>
        <taxon>Verticiella</taxon>
    </lineage>
</organism>
<accession>A0A556A9J3</accession>
<sequence length="300" mass="32620">MSHLPANRPIGVVFNVLGSALFALMYAYSALLDPLDGLQIYAWRIVLTIPCLAALLLATGKWHEVVRLARRLRRERFFWAQRLLSSALIGVQLWLFMWAPINGYGLDVSLGYFLLPITMVAVGRIAFGERLSALQAFACALAVLGIALQLANTGGVSWPALLVCLGYPAYFWLRRVTDTNNLASLLLDMAASLPLSLVFILQGPPVLAPEASTSLPWLILGLGLISASALGFQALSARHLTMTVFGLLIYVEPVLLVVASLLLGEAISAAQWPTYLSIWAAVIVLALEGVRSLRAQGRRR</sequence>
<feature type="transmembrane region" description="Helical" evidence="8">
    <location>
        <begin position="270"/>
        <end position="290"/>
    </location>
</feature>
<protein>
    <submittedName>
        <fullName evidence="9">EamA family transporter RarD</fullName>
    </submittedName>
</protein>
<feature type="transmembrane region" description="Helical" evidence="8">
    <location>
        <begin position="110"/>
        <end position="127"/>
    </location>
</feature>
<dbReference type="InterPro" id="IPR037185">
    <property type="entry name" value="EmrE-like"/>
</dbReference>
<comment type="caution">
    <text evidence="9">The sequence shown here is derived from an EMBL/GenBank/DDBJ whole genome shotgun (WGS) entry which is preliminary data.</text>
</comment>
<proteinExistence type="inferred from homology"/>
<evidence type="ECO:0000256" key="2">
    <source>
        <dbReference type="ARBA" id="ARBA00007362"/>
    </source>
</evidence>
<name>A0A556A9J3_9BURK</name>
<feature type="transmembrane region" description="Helical" evidence="8">
    <location>
        <begin position="185"/>
        <end position="203"/>
    </location>
</feature>
<evidence type="ECO:0000313" key="9">
    <source>
        <dbReference type="EMBL" id="TSH89554.1"/>
    </source>
</evidence>
<dbReference type="AlphaFoldDB" id="A0A556A9J3"/>
<evidence type="ECO:0000256" key="6">
    <source>
        <dbReference type="ARBA" id="ARBA00022989"/>
    </source>
</evidence>
<reference evidence="9 10" key="1">
    <citation type="submission" date="2019-07" db="EMBL/GenBank/DDBJ databases">
        <title>Qingshengfaniella alkalisoli gen. nov., sp. nov., isolated from saline soil.</title>
        <authorList>
            <person name="Xu L."/>
            <person name="Huang X.-X."/>
            <person name="Sun J.-Q."/>
        </authorList>
    </citation>
    <scope>NUCLEOTIDE SEQUENCE [LARGE SCALE GENOMIC DNA]</scope>
    <source>
        <strain evidence="9 10">DSM 27279</strain>
    </source>
</reference>
<dbReference type="NCBIfam" id="TIGR00688">
    <property type="entry name" value="rarD"/>
    <property type="match status" value="1"/>
</dbReference>
<dbReference type="InterPro" id="IPR004626">
    <property type="entry name" value="RarD"/>
</dbReference>
<keyword evidence="6 8" id="KW-1133">Transmembrane helix</keyword>
<evidence type="ECO:0000256" key="8">
    <source>
        <dbReference type="SAM" id="Phobius"/>
    </source>
</evidence>
<feature type="transmembrane region" description="Helical" evidence="8">
    <location>
        <begin position="156"/>
        <end position="173"/>
    </location>
</feature>
<keyword evidence="3" id="KW-0813">Transport</keyword>
<feature type="transmembrane region" description="Helical" evidence="8">
    <location>
        <begin position="134"/>
        <end position="150"/>
    </location>
</feature>
<feature type="transmembrane region" description="Helical" evidence="8">
    <location>
        <begin position="12"/>
        <end position="29"/>
    </location>
</feature>
<evidence type="ECO:0000256" key="5">
    <source>
        <dbReference type="ARBA" id="ARBA00022692"/>
    </source>
</evidence>
<evidence type="ECO:0000256" key="4">
    <source>
        <dbReference type="ARBA" id="ARBA00022475"/>
    </source>
</evidence>
<dbReference type="EMBL" id="VLTJ01000040">
    <property type="protein sequence ID" value="TSH89554.1"/>
    <property type="molecule type" value="Genomic_DNA"/>
</dbReference>
<evidence type="ECO:0000313" key="10">
    <source>
        <dbReference type="Proteomes" id="UP000318405"/>
    </source>
</evidence>
<keyword evidence="5 8" id="KW-0812">Transmembrane</keyword>
<feature type="transmembrane region" description="Helical" evidence="8">
    <location>
        <begin position="244"/>
        <end position="264"/>
    </location>
</feature>
<dbReference type="GO" id="GO:0005886">
    <property type="term" value="C:plasma membrane"/>
    <property type="evidence" value="ECO:0007669"/>
    <property type="project" value="UniProtKB-SubCell"/>
</dbReference>
<evidence type="ECO:0000256" key="1">
    <source>
        <dbReference type="ARBA" id="ARBA00004651"/>
    </source>
</evidence>
<evidence type="ECO:0000256" key="7">
    <source>
        <dbReference type="ARBA" id="ARBA00023136"/>
    </source>
</evidence>
<comment type="subcellular location">
    <subcellularLocation>
        <location evidence="1">Cell membrane</location>
        <topology evidence="1">Multi-pass membrane protein</topology>
    </subcellularLocation>
</comment>
<gene>
    <name evidence="9" type="primary">rarD</name>
    <name evidence="9" type="ORF">FOZ76_23510</name>
</gene>